<dbReference type="FunFam" id="1.10.10.60:FF:000004">
    <property type="entry name" value="Meis2 homeobox isoform 2c"/>
    <property type="match status" value="1"/>
</dbReference>
<feature type="domain" description="Homeobox" evidence="7">
    <location>
        <begin position="137"/>
        <end position="200"/>
    </location>
</feature>
<dbReference type="AlphaFoldDB" id="A0A8H7UNG3"/>
<keyword evidence="3 5" id="KW-0371">Homeobox</keyword>
<dbReference type="SUPFAM" id="SSF46689">
    <property type="entry name" value="Homeodomain-like"/>
    <property type="match status" value="1"/>
</dbReference>
<feature type="compositionally biased region" description="Low complexity" evidence="6">
    <location>
        <begin position="83"/>
        <end position="93"/>
    </location>
</feature>
<dbReference type="InterPro" id="IPR008422">
    <property type="entry name" value="KN_HD"/>
</dbReference>
<gene>
    <name evidence="8" type="ORF">INT44_002034</name>
</gene>
<dbReference type="GO" id="GO:0005634">
    <property type="term" value="C:nucleus"/>
    <property type="evidence" value="ECO:0007669"/>
    <property type="project" value="UniProtKB-SubCell"/>
</dbReference>
<sequence>MNSTQSLLMGSTRTFNPVILFHDHEFATDGSGHTKHIHISYPDPSYEPYIKSHKERIEQMLVDNGKFWSSFTDRHGRDDDAADSSPISSSTSSPTPPLVPCDLPSPPDSSSSPPPTRTSHFDRYSGQQNVFLAKPYHQSKRKRGNLPKATTAVLRAWLLKHKMHPYPTEDQKQELALATNLTVHQISNWFINARRRILQPMLDKDQNPELDIFPYECSSDENLKRSLC</sequence>
<dbReference type="GO" id="GO:0003677">
    <property type="term" value="F:DNA binding"/>
    <property type="evidence" value="ECO:0007669"/>
    <property type="project" value="UniProtKB-UniRule"/>
</dbReference>
<evidence type="ECO:0000256" key="5">
    <source>
        <dbReference type="PROSITE-ProRule" id="PRU00108"/>
    </source>
</evidence>
<dbReference type="GO" id="GO:0006355">
    <property type="term" value="P:regulation of DNA-templated transcription"/>
    <property type="evidence" value="ECO:0007669"/>
    <property type="project" value="InterPro"/>
</dbReference>
<keyword evidence="2 5" id="KW-0238">DNA-binding</keyword>
<feature type="compositionally biased region" description="Pro residues" evidence="6">
    <location>
        <begin position="94"/>
        <end position="116"/>
    </location>
</feature>
<reference evidence="8" key="1">
    <citation type="submission" date="2020-12" db="EMBL/GenBank/DDBJ databases">
        <title>Metabolic potential, ecology and presence of endohyphal bacteria is reflected in genomic diversity of Mucoromycotina.</title>
        <authorList>
            <person name="Muszewska A."/>
            <person name="Okrasinska A."/>
            <person name="Steczkiewicz K."/>
            <person name="Drgas O."/>
            <person name="Orlowska M."/>
            <person name="Perlinska-Lenart U."/>
            <person name="Aleksandrzak-Piekarczyk T."/>
            <person name="Szatraj K."/>
            <person name="Zielenkiewicz U."/>
            <person name="Pilsyk S."/>
            <person name="Malc E."/>
            <person name="Mieczkowski P."/>
            <person name="Kruszewska J.S."/>
            <person name="Biernat P."/>
            <person name="Pawlowska J."/>
        </authorList>
    </citation>
    <scope>NUCLEOTIDE SEQUENCE</scope>
    <source>
        <strain evidence="8">WA0000051536</strain>
    </source>
</reference>
<dbReference type="InterPro" id="IPR001356">
    <property type="entry name" value="HD"/>
</dbReference>
<keyword evidence="4 5" id="KW-0539">Nucleus</keyword>
<organism evidence="8 9">
    <name type="scientific">Umbelopsis vinacea</name>
    <dbReference type="NCBI Taxonomy" id="44442"/>
    <lineage>
        <taxon>Eukaryota</taxon>
        <taxon>Fungi</taxon>
        <taxon>Fungi incertae sedis</taxon>
        <taxon>Mucoromycota</taxon>
        <taxon>Mucoromycotina</taxon>
        <taxon>Umbelopsidomycetes</taxon>
        <taxon>Umbelopsidales</taxon>
        <taxon>Umbelopsidaceae</taxon>
        <taxon>Umbelopsis</taxon>
    </lineage>
</organism>
<feature type="region of interest" description="Disordered" evidence="6">
    <location>
        <begin position="73"/>
        <end position="124"/>
    </location>
</feature>
<evidence type="ECO:0000256" key="4">
    <source>
        <dbReference type="ARBA" id="ARBA00023242"/>
    </source>
</evidence>
<dbReference type="EMBL" id="JAEPRA010000005">
    <property type="protein sequence ID" value="KAG2185244.1"/>
    <property type="molecule type" value="Genomic_DNA"/>
</dbReference>
<proteinExistence type="inferred from homology"/>
<dbReference type="SMART" id="SM00389">
    <property type="entry name" value="HOX"/>
    <property type="match status" value="1"/>
</dbReference>
<evidence type="ECO:0000313" key="8">
    <source>
        <dbReference type="EMBL" id="KAG2185244.1"/>
    </source>
</evidence>
<dbReference type="Pfam" id="PF05920">
    <property type="entry name" value="Homeobox_KN"/>
    <property type="match status" value="1"/>
</dbReference>
<dbReference type="InterPro" id="IPR009057">
    <property type="entry name" value="Homeodomain-like_sf"/>
</dbReference>
<evidence type="ECO:0000256" key="1">
    <source>
        <dbReference type="ARBA" id="ARBA00009661"/>
    </source>
</evidence>
<evidence type="ECO:0000256" key="3">
    <source>
        <dbReference type="ARBA" id="ARBA00023155"/>
    </source>
</evidence>
<feature type="DNA-binding region" description="Homeobox" evidence="5">
    <location>
        <begin position="139"/>
        <end position="201"/>
    </location>
</feature>
<protein>
    <recommendedName>
        <fullName evidence="7">Homeobox domain-containing protein</fullName>
    </recommendedName>
</protein>
<keyword evidence="9" id="KW-1185">Reference proteome</keyword>
<comment type="subcellular location">
    <subcellularLocation>
        <location evidence="5">Nucleus</location>
    </subcellularLocation>
</comment>
<evidence type="ECO:0000256" key="6">
    <source>
        <dbReference type="SAM" id="MobiDB-lite"/>
    </source>
</evidence>
<dbReference type="PANTHER" id="PTHR11850">
    <property type="entry name" value="HOMEOBOX PROTEIN TRANSCRIPTION FACTORS"/>
    <property type="match status" value="1"/>
</dbReference>
<evidence type="ECO:0000259" key="7">
    <source>
        <dbReference type="PROSITE" id="PS50071"/>
    </source>
</evidence>
<comment type="similarity">
    <text evidence="1">Belongs to the TALE/MEIS homeobox family.</text>
</comment>
<dbReference type="Proteomes" id="UP000612746">
    <property type="component" value="Unassembled WGS sequence"/>
</dbReference>
<evidence type="ECO:0000313" key="9">
    <source>
        <dbReference type="Proteomes" id="UP000612746"/>
    </source>
</evidence>
<accession>A0A8H7UNG3</accession>
<evidence type="ECO:0000256" key="2">
    <source>
        <dbReference type="ARBA" id="ARBA00023125"/>
    </source>
</evidence>
<dbReference type="CDD" id="cd00086">
    <property type="entry name" value="homeodomain"/>
    <property type="match status" value="1"/>
</dbReference>
<comment type="caution">
    <text evidence="8">The sequence shown here is derived from an EMBL/GenBank/DDBJ whole genome shotgun (WGS) entry which is preliminary data.</text>
</comment>
<name>A0A8H7UNG3_9FUNG</name>
<dbReference type="Gene3D" id="1.10.10.60">
    <property type="entry name" value="Homeodomain-like"/>
    <property type="match status" value="1"/>
</dbReference>
<dbReference type="InterPro" id="IPR050224">
    <property type="entry name" value="TALE_homeobox"/>
</dbReference>
<dbReference type="OrthoDB" id="10056939at2759"/>
<dbReference type="PROSITE" id="PS50071">
    <property type="entry name" value="HOMEOBOX_2"/>
    <property type="match status" value="1"/>
</dbReference>